<keyword evidence="6 10" id="KW-0067">ATP-binding</keyword>
<dbReference type="PANTHER" id="PTHR43875:SF15">
    <property type="entry name" value="TREHALOSE IMPORT ATP-BINDING PROTEIN SUGC"/>
    <property type="match status" value="1"/>
</dbReference>
<dbReference type="Gene3D" id="2.40.50.140">
    <property type="entry name" value="Nucleic acid-binding proteins"/>
    <property type="match status" value="1"/>
</dbReference>
<evidence type="ECO:0000256" key="6">
    <source>
        <dbReference type="ARBA" id="ARBA00022840"/>
    </source>
</evidence>
<dbReference type="RefSeq" id="WP_106773816.1">
    <property type="nucleotide sequence ID" value="NZ_PXYK01000019.1"/>
</dbReference>
<keyword evidence="7" id="KW-1278">Translocase</keyword>
<dbReference type="Pfam" id="PF08402">
    <property type="entry name" value="TOBE_2"/>
    <property type="match status" value="1"/>
</dbReference>
<comment type="caution">
    <text evidence="10">The sequence shown here is derived from an EMBL/GenBank/DDBJ whole genome shotgun (WGS) entry which is preliminary data.</text>
</comment>
<dbReference type="GO" id="GO:0016887">
    <property type="term" value="F:ATP hydrolysis activity"/>
    <property type="evidence" value="ECO:0007669"/>
    <property type="project" value="InterPro"/>
</dbReference>
<dbReference type="SMART" id="SM00382">
    <property type="entry name" value="AAA"/>
    <property type="match status" value="1"/>
</dbReference>
<dbReference type="AlphaFoldDB" id="A0A2P7S3H6"/>
<dbReference type="SUPFAM" id="SSF52540">
    <property type="entry name" value="P-loop containing nucleoside triphosphate hydrolases"/>
    <property type="match status" value="1"/>
</dbReference>
<evidence type="ECO:0000313" key="10">
    <source>
        <dbReference type="EMBL" id="PSJ56989.1"/>
    </source>
</evidence>
<organism evidence="10 11">
    <name type="scientific">Kumtagia ephedrae</name>
    <dbReference type="NCBI Taxonomy" id="2116701"/>
    <lineage>
        <taxon>Bacteria</taxon>
        <taxon>Pseudomonadati</taxon>
        <taxon>Pseudomonadota</taxon>
        <taxon>Alphaproteobacteria</taxon>
        <taxon>Hyphomicrobiales</taxon>
        <taxon>Phyllobacteriaceae</taxon>
        <taxon>Kumtagia</taxon>
    </lineage>
</organism>
<name>A0A2P7S3H6_9HYPH</name>
<dbReference type="GO" id="GO:0055052">
    <property type="term" value="C:ATP-binding cassette (ABC) transporter complex, substrate-binding subunit-containing"/>
    <property type="evidence" value="ECO:0007669"/>
    <property type="project" value="TreeGrafter"/>
</dbReference>
<evidence type="ECO:0000259" key="9">
    <source>
        <dbReference type="PROSITE" id="PS50893"/>
    </source>
</evidence>
<dbReference type="EMBL" id="PXYK01000019">
    <property type="protein sequence ID" value="PSJ56989.1"/>
    <property type="molecule type" value="Genomic_DNA"/>
</dbReference>
<evidence type="ECO:0000256" key="1">
    <source>
        <dbReference type="ARBA" id="ARBA00004417"/>
    </source>
</evidence>
<evidence type="ECO:0000256" key="5">
    <source>
        <dbReference type="ARBA" id="ARBA00022741"/>
    </source>
</evidence>
<protein>
    <submittedName>
        <fullName evidence="10">ABC transporter ATP-binding protein</fullName>
    </submittedName>
</protein>
<keyword evidence="4" id="KW-1003">Cell membrane</keyword>
<dbReference type="InterPro" id="IPR003439">
    <property type="entry name" value="ABC_transporter-like_ATP-bd"/>
</dbReference>
<sequence>MAEIRVENLRKEFGSFTAVQNSNFVVEDGEFFVMLGPSGCGKTTTLRMIAGLELPSSGKILLGGEDVSQKRARERDIAFVFQLFALYPHMNVRKNIGFPLLAQGMPRAGIRQRVEETARLLRIDHLLDRPVSGLAGGDRQRVALGRAIVRRPKCFLMDEPLGTLDTEFRDLMVHELRELHNRIRATTVYVTHDQLEAMAMADKIAVMNHGVIEQFGSPREIYDRPATMFVADFIGSPPMNFLPFAGALRRGAKEIVVDGAAVAVPELREDVAPADMALGFRPEHIRFDGGSTLRGAVYGTEYLGTTQIVAVETAGGMVKARVPADIRLTAGEPVGLTLNAARLSLFDKASGRAIRTALYEGAAHG</sequence>
<dbReference type="GO" id="GO:0140359">
    <property type="term" value="F:ABC-type transporter activity"/>
    <property type="evidence" value="ECO:0007669"/>
    <property type="project" value="UniProtKB-ARBA"/>
</dbReference>
<dbReference type="InterPro" id="IPR027417">
    <property type="entry name" value="P-loop_NTPase"/>
</dbReference>
<dbReference type="InterPro" id="IPR017871">
    <property type="entry name" value="ABC_transporter-like_CS"/>
</dbReference>
<evidence type="ECO:0000256" key="7">
    <source>
        <dbReference type="ARBA" id="ARBA00022967"/>
    </source>
</evidence>
<accession>A0A2P7S3H6</accession>
<evidence type="ECO:0000256" key="8">
    <source>
        <dbReference type="ARBA" id="ARBA00023136"/>
    </source>
</evidence>
<dbReference type="PROSITE" id="PS00211">
    <property type="entry name" value="ABC_TRANSPORTER_1"/>
    <property type="match status" value="1"/>
</dbReference>
<dbReference type="InterPro" id="IPR003593">
    <property type="entry name" value="AAA+_ATPase"/>
</dbReference>
<keyword evidence="8" id="KW-0472">Membrane</keyword>
<dbReference type="Gene3D" id="3.40.50.300">
    <property type="entry name" value="P-loop containing nucleotide triphosphate hydrolases"/>
    <property type="match status" value="1"/>
</dbReference>
<dbReference type="GO" id="GO:0005524">
    <property type="term" value="F:ATP binding"/>
    <property type="evidence" value="ECO:0007669"/>
    <property type="project" value="UniProtKB-KW"/>
</dbReference>
<dbReference type="InterPro" id="IPR008995">
    <property type="entry name" value="Mo/tungstate-bd_C_term_dom"/>
</dbReference>
<proteinExistence type="inferred from homology"/>
<dbReference type="Proteomes" id="UP000241229">
    <property type="component" value="Unassembled WGS sequence"/>
</dbReference>
<dbReference type="SUPFAM" id="SSF50331">
    <property type="entry name" value="MOP-like"/>
    <property type="match status" value="1"/>
</dbReference>
<dbReference type="FunFam" id="3.40.50.300:FF:000042">
    <property type="entry name" value="Maltose/maltodextrin ABC transporter, ATP-binding protein"/>
    <property type="match status" value="1"/>
</dbReference>
<dbReference type="OrthoDB" id="9767663at2"/>
<evidence type="ECO:0000256" key="4">
    <source>
        <dbReference type="ARBA" id="ARBA00022475"/>
    </source>
</evidence>
<evidence type="ECO:0000313" key="11">
    <source>
        <dbReference type="Proteomes" id="UP000241229"/>
    </source>
</evidence>
<keyword evidence="3" id="KW-0813">Transport</keyword>
<dbReference type="Pfam" id="PF00005">
    <property type="entry name" value="ABC_tran"/>
    <property type="match status" value="1"/>
</dbReference>
<dbReference type="InterPro" id="IPR047641">
    <property type="entry name" value="ABC_transpr_MalK/UgpC-like"/>
</dbReference>
<dbReference type="InterPro" id="IPR012340">
    <property type="entry name" value="NA-bd_OB-fold"/>
</dbReference>
<evidence type="ECO:0000256" key="2">
    <source>
        <dbReference type="ARBA" id="ARBA00005417"/>
    </source>
</evidence>
<dbReference type="Gene3D" id="2.40.50.100">
    <property type="match status" value="1"/>
</dbReference>
<comment type="similarity">
    <text evidence="2">Belongs to the ABC transporter superfamily.</text>
</comment>
<dbReference type="PROSITE" id="PS50893">
    <property type="entry name" value="ABC_TRANSPORTER_2"/>
    <property type="match status" value="1"/>
</dbReference>
<keyword evidence="11" id="KW-1185">Reference proteome</keyword>
<feature type="domain" description="ABC transporter" evidence="9">
    <location>
        <begin position="4"/>
        <end position="234"/>
    </location>
</feature>
<comment type="subcellular location">
    <subcellularLocation>
        <location evidence="1">Cell inner membrane</location>
        <topology evidence="1">Peripheral membrane protein</topology>
    </subcellularLocation>
</comment>
<reference evidence="10 11" key="1">
    <citation type="submission" date="2018-03" db="EMBL/GenBank/DDBJ databases">
        <title>The draft genome of Mesorhizobium sp. 6GN-30.</title>
        <authorList>
            <person name="Liu L."/>
            <person name="Li L."/>
            <person name="Wang T."/>
            <person name="Zhang X."/>
            <person name="Liang L."/>
        </authorList>
    </citation>
    <scope>NUCLEOTIDE SEQUENCE [LARGE SCALE GENOMIC DNA]</scope>
    <source>
        <strain evidence="10 11">6GN30</strain>
    </source>
</reference>
<dbReference type="InterPro" id="IPR013611">
    <property type="entry name" value="Transp-assoc_OB_typ2"/>
</dbReference>
<gene>
    <name evidence="10" type="ORF">C7I84_19135</name>
</gene>
<dbReference type="PANTHER" id="PTHR43875">
    <property type="entry name" value="MALTODEXTRIN IMPORT ATP-BINDING PROTEIN MSMX"/>
    <property type="match status" value="1"/>
</dbReference>
<keyword evidence="5" id="KW-0547">Nucleotide-binding</keyword>
<evidence type="ECO:0000256" key="3">
    <source>
        <dbReference type="ARBA" id="ARBA00022448"/>
    </source>
</evidence>